<feature type="non-terminal residue" evidence="2">
    <location>
        <position position="1"/>
    </location>
</feature>
<evidence type="ECO:0000313" key="3">
    <source>
        <dbReference type="Proteomes" id="UP000265618"/>
    </source>
</evidence>
<evidence type="ECO:0000256" key="1">
    <source>
        <dbReference type="SAM" id="MobiDB-lite"/>
    </source>
</evidence>
<dbReference type="SUPFAM" id="SSF103473">
    <property type="entry name" value="MFS general substrate transporter"/>
    <property type="match status" value="1"/>
</dbReference>
<comment type="caution">
    <text evidence="2">The sequence shown here is derived from an EMBL/GenBank/DDBJ whole genome shotgun (WGS) entry which is preliminary data.</text>
</comment>
<dbReference type="AlphaFoldDB" id="A0A9K3DBI9"/>
<evidence type="ECO:0000313" key="2">
    <source>
        <dbReference type="EMBL" id="GIQ91716.1"/>
    </source>
</evidence>
<dbReference type="EMBL" id="BDIP01008209">
    <property type="protein sequence ID" value="GIQ91716.1"/>
    <property type="molecule type" value="Genomic_DNA"/>
</dbReference>
<dbReference type="Gene3D" id="1.20.1250.20">
    <property type="entry name" value="MFS general substrate transporter like domains"/>
    <property type="match status" value="1"/>
</dbReference>
<reference evidence="2 3" key="1">
    <citation type="journal article" date="2018" name="PLoS ONE">
        <title>The draft genome of Kipferlia bialata reveals reductive genome evolution in fornicate parasites.</title>
        <authorList>
            <person name="Tanifuji G."/>
            <person name="Takabayashi S."/>
            <person name="Kume K."/>
            <person name="Takagi M."/>
            <person name="Nakayama T."/>
            <person name="Kamikawa R."/>
            <person name="Inagaki Y."/>
            <person name="Hashimoto T."/>
        </authorList>
    </citation>
    <scope>NUCLEOTIDE SEQUENCE [LARGE SCALE GENOMIC DNA]</scope>
    <source>
        <strain evidence="2">NY0173</strain>
    </source>
</reference>
<name>A0A9K3DBI9_9EUKA</name>
<proteinExistence type="predicted"/>
<dbReference type="InterPro" id="IPR036259">
    <property type="entry name" value="MFS_trans_sf"/>
</dbReference>
<dbReference type="OrthoDB" id="10667671at2759"/>
<protein>
    <submittedName>
        <fullName evidence="2">Uncharacterized protein</fullName>
    </submittedName>
</protein>
<dbReference type="Proteomes" id="UP000265618">
    <property type="component" value="Unassembled WGS sequence"/>
</dbReference>
<feature type="region of interest" description="Disordered" evidence="1">
    <location>
        <begin position="88"/>
        <end position="108"/>
    </location>
</feature>
<accession>A0A9K3DBI9</accession>
<keyword evidence="3" id="KW-1185">Reference proteome</keyword>
<sequence length="108" mass="12144">IPDPIHLCSEWSTPQDRGMMLGLFQIGNSVGRSLFTIIQGFLYDWNFHASWFVAYLWPALGFIGIKQATVPVEHAALEAAALEQKERRESHGLSYHTEDVADAEQTLV</sequence>
<feature type="compositionally biased region" description="Basic and acidic residues" evidence="1">
    <location>
        <begin position="88"/>
        <end position="99"/>
    </location>
</feature>
<organism evidence="2 3">
    <name type="scientific">Kipferlia bialata</name>
    <dbReference type="NCBI Taxonomy" id="797122"/>
    <lineage>
        <taxon>Eukaryota</taxon>
        <taxon>Metamonada</taxon>
        <taxon>Carpediemonas-like organisms</taxon>
        <taxon>Kipferlia</taxon>
    </lineage>
</organism>
<gene>
    <name evidence="2" type="ORF">KIPB_015090</name>
</gene>